<evidence type="ECO:0000256" key="1">
    <source>
        <dbReference type="SAM" id="Coils"/>
    </source>
</evidence>
<dbReference type="EMBL" id="DVON01000094">
    <property type="protein sequence ID" value="HIV12383.1"/>
    <property type="molecule type" value="Genomic_DNA"/>
</dbReference>
<dbReference type="GO" id="GO:0005198">
    <property type="term" value="F:structural molecule activity"/>
    <property type="evidence" value="ECO:0007669"/>
    <property type="project" value="InterPro"/>
</dbReference>
<dbReference type="Proteomes" id="UP000886723">
    <property type="component" value="Unassembled WGS sequence"/>
</dbReference>
<evidence type="ECO:0000313" key="4">
    <source>
        <dbReference type="Proteomes" id="UP000886723"/>
    </source>
</evidence>
<dbReference type="InterPro" id="IPR009319">
    <property type="entry name" value="Phage_A118_VSP1"/>
</dbReference>
<proteinExistence type="predicted"/>
<accession>A0A9D1NTT4</accession>
<feature type="coiled-coil region" evidence="1">
    <location>
        <begin position="141"/>
        <end position="196"/>
    </location>
</feature>
<organism evidence="3 4">
    <name type="scientific">Candidatus Pullilachnospira stercoravium</name>
    <dbReference type="NCBI Taxonomy" id="2840913"/>
    <lineage>
        <taxon>Bacteria</taxon>
        <taxon>Bacillati</taxon>
        <taxon>Bacillota</taxon>
        <taxon>Clostridia</taxon>
        <taxon>Lachnospirales</taxon>
        <taxon>Lachnospiraceae</taxon>
        <taxon>Lachnospiraceae incertae sedis</taxon>
        <taxon>Candidatus Pullilachnospira</taxon>
    </lineage>
</organism>
<evidence type="ECO:0000256" key="2">
    <source>
        <dbReference type="SAM" id="MobiDB-lite"/>
    </source>
</evidence>
<reference evidence="3" key="1">
    <citation type="submission" date="2020-10" db="EMBL/GenBank/DDBJ databases">
        <authorList>
            <person name="Gilroy R."/>
        </authorList>
    </citation>
    <scope>NUCLEOTIDE SEQUENCE</scope>
    <source>
        <strain evidence="3">ChiBcec2-4451</strain>
    </source>
</reference>
<gene>
    <name evidence="3" type="ORF">IAA63_04480</name>
</gene>
<name>A0A9D1NTT4_9FIRM</name>
<evidence type="ECO:0000313" key="3">
    <source>
        <dbReference type="EMBL" id="HIV12383.1"/>
    </source>
</evidence>
<dbReference type="AlphaFoldDB" id="A0A9D1NTT4"/>
<feature type="compositionally biased region" description="Basic and acidic residues" evidence="2">
    <location>
        <begin position="411"/>
        <end position="423"/>
    </location>
</feature>
<sequence length="423" mass="48392">MITRLEKQDLAEQITMAYEDLESLLMRNIIRHIKAYDQPIDSDDWLLEMMGQLGRLNQENLKLIARNSVQPKAIERMLRSAADLALSRVEPGLDELEREGIIKKAVPAKRSKHLENAIQTVFAQAQDTMNLCNTNMLYMAQESYKELARNVVQKAKEIEQKQEFLDTLGRHAVAEAAGAESRQQALESAIREFNEKGIPAFVDKKGRKWSPEAYVGMTLRATAGSVSTEAMMARMNDRGLSLIQISTHPGARPKCAKDQGKIFDRNNGRGYTTDTNGKKIPFYPWRESSYGEPDGILGINCGHHGVPFIPGISRERYFPTEDFKENDKLYRQMQTQRSFEREIRKHKRECMLLDEAGQEEAFQRAAVKLKAKEKQLDHYMETHPKLIRRRDREKVIGYSRGTSARAIAANKKHEKDSEKEPTP</sequence>
<reference evidence="3" key="2">
    <citation type="journal article" date="2021" name="PeerJ">
        <title>Extensive microbial diversity within the chicken gut microbiome revealed by metagenomics and culture.</title>
        <authorList>
            <person name="Gilroy R."/>
            <person name="Ravi A."/>
            <person name="Getino M."/>
            <person name="Pursley I."/>
            <person name="Horton D.L."/>
            <person name="Alikhan N.F."/>
            <person name="Baker D."/>
            <person name="Gharbi K."/>
            <person name="Hall N."/>
            <person name="Watson M."/>
            <person name="Adriaenssens E.M."/>
            <person name="Foster-Nyarko E."/>
            <person name="Jarju S."/>
            <person name="Secka A."/>
            <person name="Antonio M."/>
            <person name="Oren A."/>
            <person name="Chaudhuri R.R."/>
            <person name="La Ragione R."/>
            <person name="Hildebrand F."/>
            <person name="Pallen M.J."/>
        </authorList>
    </citation>
    <scope>NUCLEOTIDE SEQUENCE</scope>
    <source>
        <strain evidence="3">ChiBcec2-4451</strain>
    </source>
</reference>
<feature type="region of interest" description="Disordered" evidence="2">
    <location>
        <begin position="390"/>
        <end position="423"/>
    </location>
</feature>
<comment type="caution">
    <text evidence="3">The sequence shown here is derived from an EMBL/GenBank/DDBJ whole genome shotgun (WGS) entry which is preliminary data.</text>
</comment>
<keyword evidence="1" id="KW-0175">Coiled coil</keyword>
<protein>
    <submittedName>
        <fullName evidence="3">Phage minor capsid protein</fullName>
    </submittedName>
</protein>
<dbReference type="Pfam" id="PF06152">
    <property type="entry name" value="Phage_min_cap2"/>
    <property type="match status" value="1"/>
</dbReference>